<evidence type="ECO:0000259" key="7">
    <source>
        <dbReference type="PROSITE" id="PS50885"/>
    </source>
</evidence>
<keyword evidence="5" id="KW-0812">Transmembrane</keyword>
<keyword evidence="5" id="KW-0472">Membrane</keyword>
<evidence type="ECO:0000313" key="8">
    <source>
        <dbReference type="EMBL" id="QJP98713.1"/>
    </source>
</evidence>
<feature type="transmembrane region" description="Helical" evidence="5">
    <location>
        <begin position="12"/>
        <end position="32"/>
    </location>
</feature>
<dbReference type="SMART" id="SM00283">
    <property type="entry name" value="MA"/>
    <property type="match status" value="1"/>
</dbReference>
<dbReference type="CDD" id="cd11386">
    <property type="entry name" value="MCP_signal"/>
    <property type="match status" value="1"/>
</dbReference>
<evidence type="ECO:0000259" key="6">
    <source>
        <dbReference type="PROSITE" id="PS50111"/>
    </source>
</evidence>
<protein>
    <submittedName>
        <fullName evidence="8">Methyl-accepting chemotaxis protein</fullName>
    </submittedName>
</protein>
<reference evidence="8 9" key="1">
    <citation type="journal article" date="2012" name="J. Bacteriol.">
        <title>Genome sequence of the pathogenic Herbaspirillum seropedicae strain Os34, isolated from rice roots.</title>
        <authorList>
            <person name="Ye W."/>
            <person name="Ye S."/>
            <person name="Liu J."/>
            <person name="Chang S."/>
            <person name="Chen M."/>
            <person name="Zhu B."/>
            <person name="Guo L."/>
            <person name="An Q."/>
        </authorList>
    </citation>
    <scope>NUCLEOTIDE SEQUENCE [LARGE SCALE GENOMIC DNA]</scope>
    <source>
        <strain evidence="8 9">Os34</strain>
    </source>
</reference>
<feature type="domain" description="Methyl-accepting transducer" evidence="6">
    <location>
        <begin position="269"/>
        <end position="498"/>
    </location>
</feature>
<dbReference type="InterPro" id="IPR003660">
    <property type="entry name" value="HAMP_dom"/>
</dbReference>
<dbReference type="PANTHER" id="PTHR43531">
    <property type="entry name" value="PROTEIN ICFG"/>
    <property type="match status" value="1"/>
</dbReference>
<dbReference type="InterPro" id="IPR024478">
    <property type="entry name" value="HlyB_4HB_MCP"/>
</dbReference>
<dbReference type="GO" id="GO:0007165">
    <property type="term" value="P:signal transduction"/>
    <property type="evidence" value="ECO:0007669"/>
    <property type="project" value="UniProtKB-KW"/>
</dbReference>
<dbReference type="PROSITE" id="PS50885">
    <property type="entry name" value="HAMP"/>
    <property type="match status" value="1"/>
</dbReference>
<dbReference type="GO" id="GO:0005886">
    <property type="term" value="C:plasma membrane"/>
    <property type="evidence" value="ECO:0007669"/>
    <property type="project" value="TreeGrafter"/>
</dbReference>
<evidence type="ECO:0000256" key="5">
    <source>
        <dbReference type="SAM" id="Phobius"/>
    </source>
</evidence>
<dbReference type="SMART" id="SM00304">
    <property type="entry name" value="HAMP"/>
    <property type="match status" value="1"/>
</dbReference>
<dbReference type="PANTHER" id="PTHR43531:SF14">
    <property type="entry name" value="METHYL-ACCEPTING CHEMOTAXIS PROTEIN I-RELATED"/>
    <property type="match status" value="1"/>
</dbReference>
<keyword evidence="5" id="KW-1133">Transmembrane helix</keyword>
<dbReference type="CDD" id="cd19411">
    <property type="entry name" value="MCP2201-like_sensor"/>
    <property type="match status" value="1"/>
</dbReference>
<evidence type="ECO:0000313" key="9">
    <source>
        <dbReference type="Proteomes" id="UP000501648"/>
    </source>
</evidence>
<feature type="transmembrane region" description="Helical" evidence="5">
    <location>
        <begin position="191"/>
        <end position="210"/>
    </location>
</feature>
<dbReference type="FunFam" id="1.10.287.950:FF:000001">
    <property type="entry name" value="Methyl-accepting chemotaxis sensory transducer"/>
    <property type="match status" value="1"/>
</dbReference>
<dbReference type="InterPro" id="IPR004089">
    <property type="entry name" value="MCPsignal_dom"/>
</dbReference>
<dbReference type="RefSeq" id="WP_017452704.1">
    <property type="nucleotide sequence ID" value="NZ_CP008956.1"/>
</dbReference>
<sequence>MQLSNVTIRVRLWLGFGLLMVLMLAMAASGIARLAQLNTQMKDVIHDKYPKTVVAGDIVDQLNLIARSVRNILLLKKEAQIKSEYDRITGADKAVRDDLAQLDQLLTDTDSRASLDKLRSALAAYMDKRDKVLNMMQQGGKEGAIDVLIDEVRPVQSATMNAADALIKLQQDMMKTAGDDVENNYVQARTLLLVLSVLGLAAAATIALMITRSITAPLDRAVRVAETVAAGDLTSTIDDRGRDETSMLLRALKKMNDRLLDIVSQVRVSTDTIATASSEIARGNLDLSSRTEEQAASLEETASSMEQLTATVKQNASHAGQANQLAGSASDIARQGGEVVSQVVQTMGAIDASSKKIVDIIGVIDGIAFQTNILALNAAVEAARAGEQGRGFAVVAAEVRALAQRSATAAQEIKSLIGDSVARVSDGSKLVEQAGLTIQEVVQSVQRVGAVVNEISAAGQEQSTGIEQVNLAIVQMDQVTQQNAALVEQAAAAAQSLQDQAAQLARLVSVFKLEGREPELAVITAPMKARLAYA</sequence>
<dbReference type="PROSITE" id="PS50111">
    <property type="entry name" value="CHEMOTAXIS_TRANSDUC_2"/>
    <property type="match status" value="1"/>
</dbReference>
<dbReference type="CDD" id="cd06225">
    <property type="entry name" value="HAMP"/>
    <property type="match status" value="1"/>
</dbReference>
<dbReference type="SUPFAM" id="SSF58104">
    <property type="entry name" value="Methyl-accepting chemotaxis protein (MCP) signaling domain"/>
    <property type="match status" value="1"/>
</dbReference>
<feature type="domain" description="HAMP" evidence="7">
    <location>
        <begin position="212"/>
        <end position="264"/>
    </location>
</feature>
<keyword evidence="4" id="KW-0807">Transducer</keyword>
<proteinExistence type="inferred from homology"/>
<dbReference type="Pfam" id="PF00015">
    <property type="entry name" value="MCPsignal"/>
    <property type="match status" value="1"/>
</dbReference>
<evidence type="ECO:0000256" key="4">
    <source>
        <dbReference type="PROSITE-ProRule" id="PRU00284"/>
    </source>
</evidence>
<dbReference type="Pfam" id="PF00672">
    <property type="entry name" value="HAMP"/>
    <property type="match status" value="1"/>
</dbReference>
<comment type="subcellular location">
    <subcellularLocation>
        <location evidence="1">Membrane</location>
    </subcellularLocation>
</comment>
<dbReference type="GO" id="GO:0004888">
    <property type="term" value="F:transmembrane signaling receptor activity"/>
    <property type="evidence" value="ECO:0007669"/>
    <property type="project" value="TreeGrafter"/>
</dbReference>
<dbReference type="AlphaFoldDB" id="A0A6M3ZJ00"/>
<dbReference type="Pfam" id="PF12729">
    <property type="entry name" value="4HB_MCP_1"/>
    <property type="match status" value="1"/>
</dbReference>
<gene>
    <name evidence="8" type="ORF">C798_00245</name>
</gene>
<comment type="similarity">
    <text evidence="3">Belongs to the methyl-accepting chemotaxis (MCP) protein family.</text>
</comment>
<evidence type="ECO:0000256" key="2">
    <source>
        <dbReference type="ARBA" id="ARBA00022481"/>
    </source>
</evidence>
<organism evidence="8 9">
    <name type="scientific">Herbaspirillum rubrisubalbicans Os34</name>
    <dbReference type="NCBI Taxonomy" id="1235827"/>
    <lineage>
        <taxon>Bacteria</taxon>
        <taxon>Pseudomonadati</taxon>
        <taxon>Pseudomonadota</taxon>
        <taxon>Betaproteobacteria</taxon>
        <taxon>Burkholderiales</taxon>
        <taxon>Oxalobacteraceae</taxon>
        <taxon>Herbaspirillum</taxon>
    </lineage>
</organism>
<keyword evidence="2" id="KW-0488">Methylation</keyword>
<dbReference type="GO" id="GO:0006935">
    <property type="term" value="P:chemotaxis"/>
    <property type="evidence" value="ECO:0007669"/>
    <property type="project" value="TreeGrafter"/>
</dbReference>
<dbReference type="InterPro" id="IPR047347">
    <property type="entry name" value="YvaQ-like_sensor"/>
</dbReference>
<dbReference type="EMBL" id="CP008956">
    <property type="protein sequence ID" value="QJP98713.1"/>
    <property type="molecule type" value="Genomic_DNA"/>
</dbReference>
<evidence type="ECO:0000256" key="1">
    <source>
        <dbReference type="ARBA" id="ARBA00004370"/>
    </source>
</evidence>
<dbReference type="InterPro" id="IPR051310">
    <property type="entry name" value="MCP_chemotaxis"/>
</dbReference>
<evidence type="ECO:0000256" key="3">
    <source>
        <dbReference type="ARBA" id="ARBA00029447"/>
    </source>
</evidence>
<name>A0A6M3ZJ00_9BURK</name>
<accession>A0A6M3ZJ00</accession>
<dbReference type="Proteomes" id="UP000501648">
    <property type="component" value="Chromosome"/>
</dbReference>
<dbReference type="Gene3D" id="1.10.287.950">
    <property type="entry name" value="Methyl-accepting chemotaxis protein"/>
    <property type="match status" value="1"/>
</dbReference>